<dbReference type="AlphaFoldDB" id="A0A9N9N8J5"/>
<accession>A0A9N9N8J5</accession>
<protein>
    <submittedName>
        <fullName evidence="1">10428_t:CDS:1</fullName>
    </submittedName>
</protein>
<dbReference type="Gene3D" id="1.10.150.50">
    <property type="entry name" value="Transcription Factor, Ets-1"/>
    <property type="match status" value="1"/>
</dbReference>
<dbReference type="OrthoDB" id="2409171at2759"/>
<evidence type="ECO:0000313" key="2">
    <source>
        <dbReference type="Proteomes" id="UP000789570"/>
    </source>
</evidence>
<sequence length="86" mass="10084">MSSFEVVKGYDVEQLVTFLREKNLGLKKKEYKIFRRERVNGRQFLLLTREKLLADPYKFPGGPTEDLAELIDELNKQIIFQGSLFS</sequence>
<name>A0A9N9N8J5_9GLOM</name>
<gene>
    <name evidence="1" type="ORF">FCALED_LOCUS13971</name>
</gene>
<proteinExistence type="predicted"/>
<comment type="caution">
    <text evidence="1">The sequence shown here is derived from an EMBL/GenBank/DDBJ whole genome shotgun (WGS) entry which is preliminary data.</text>
</comment>
<dbReference type="EMBL" id="CAJVPQ010009031">
    <property type="protein sequence ID" value="CAG8712086.1"/>
    <property type="molecule type" value="Genomic_DNA"/>
</dbReference>
<keyword evidence="2" id="KW-1185">Reference proteome</keyword>
<dbReference type="SUPFAM" id="SSF47769">
    <property type="entry name" value="SAM/Pointed domain"/>
    <property type="match status" value="1"/>
</dbReference>
<reference evidence="1" key="1">
    <citation type="submission" date="2021-06" db="EMBL/GenBank/DDBJ databases">
        <authorList>
            <person name="Kallberg Y."/>
            <person name="Tangrot J."/>
            <person name="Rosling A."/>
        </authorList>
    </citation>
    <scope>NUCLEOTIDE SEQUENCE</scope>
    <source>
        <strain evidence="1">UK204</strain>
    </source>
</reference>
<dbReference type="InterPro" id="IPR013761">
    <property type="entry name" value="SAM/pointed_sf"/>
</dbReference>
<dbReference type="Proteomes" id="UP000789570">
    <property type="component" value="Unassembled WGS sequence"/>
</dbReference>
<evidence type="ECO:0000313" key="1">
    <source>
        <dbReference type="EMBL" id="CAG8712086.1"/>
    </source>
</evidence>
<organism evidence="1 2">
    <name type="scientific">Funneliformis caledonium</name>
    <dbReference type="NCBI Taxonomy" id="1117310"/>
    <lineage>
        <taxon>Eukaryota</taxon>
        <taxon>Fungi</taxon>
        <taxon>Fungi incertae sedis</taxon>
        <taxon>Mucoromycota</taxon>
        <taxon>Glomeromycotina</taxon>
        <taxon>Glomeromycetes</taxon>
        <taxon>Glomerales</taxon>
        <taxon>Glomeraceae</taxon>
        <taxon>Funneliformis</taxon>
    </lineage>
</organism>